<evidence type="ECO:0000313" key="3">
    <source>
        <dbReference type="Proteomes" id="UP000193689"/>
    </source>
</evidence>
<dbReference type="GeneID" id="63776973"/>
<dbReference type="AlphaFoldDB" id="A0A1Y2DMN1"/>
<dbReference type="InParanoid" id="A0A1Y2DMN1"/>
<feature type="region of interest" description="Disordered" evidence="1">
    <location>
        <begin position="342"/>
        <end position="408"/>
    </location>
</feature>
<proteinExistence type="predicted"/>
<dbReference type="Pfam" id="PF04938">
    <property type="entry name" value="SIP1"/>
    <property type="match status" value="1"/>
</dbReference>
<accession>A0A1Y2DMN1</accession>
<dbReference type="RefSeq" id="XP_040712727.1">
    <property type="nucleotide sequence ID" value="XM_040860761.1"/>
</dbReference>
<dbReference type="EMBL" id="MCFJ01000011">
    <property type="protein sequence ID" value="ORY60500.1"/>
    <property type="molecule type" value="Genomic_DNA"/>
</dbReference>
<reference evidence="2 3" key="1">
    <citation type="submission" date="2016-07" db="EMBL/GenBank/DDBJ databases">
        <title>Pervasive Adenine N6-methylation of Active Genes in Fungi.</title>
        <authorList>
            <consortium name="DOE Joint Genome Institute"/>
            <person name="Mondo S.J."/>
            <person name="Dannebaum R.O."/>
            <person name="Kuo R.C."/>
            <person name="Labutti K."/>
            <person name="Haridas S."/>
            <person name="Kuo A."/>
            <person name="Salamov A."/>
            <person name="Ahrendt S.R."/>
            <person name="Lipzen A."/>
            <person name="Sullivan W."/>
            <person name="Andreopoulos W.B."/>
            <person name="Clum A."/>
            <person name="Lindquist E."/>
            <person name="Daum C."/>
            <person name="Ramamoorthy G.K."/>
            <person name="Gryganskyi A."/>
            <person name="Culley D."/>
            <person name="Magnuson J.K."/>
            <person name="James T.Y."/>
            <person name="O'Malley M.A."/>
            <person name="Stajich J.E."/>
            <person name="Spatafora J.W."/>
            <person name="Visel A."/>
            <person name="Grigoriev I.V."/>
        </authorList>
    </citation>
    <scope>NUCLEOTIDE SEQUENCE [LARGE SCALE GENOMIC DNA]</scope>
    <source>
        <strain evidence="2 3">CBS 129021</strain>
    </source>
</reference>
<comment type="caution">
    <text evidence="2">The sequence shown here is derived from an EMBL/GenBank/DDBJ whole genome shotgun (WGS) entry which is preliminary data.</text>
</comment>
<name>A0A1Y2DMN1_9PEZI</name>
<feature type="compositionally biased region" description="Polar residues" evidence="1">
    <location>
        <begin position="464"/>
        <end position="498"/>
    </location>
</feature>
<dbReference type="GO" id="GO:0000387">
    <property type="term" value="P:spliceosomal snRNP assembly"/>
    <property type="evidence" value="ECO:0007669"/>
    <property type="project" value="InterPro"/>
</dbReference>
<dbReference type="STRING" id="1141098.A0A1Y2DMN1"/>
<organism evidence="2 3">
    <name type="scientific">Pseudomassariella vexata</name>
    <dbReference type="NCBI Taxonomy" id="1141098"/>
    <lineage>
        <taxon>Eukaryota</taxon>
        <taxon>Fungi</taxon>
        <taxon>Dikarya</taxon>
        <taxon>Ascomycota</taxon>
        <taxon>Pezizomycotina</taxon>
        <taxon>Sordariomycetes</taxon>
        <taxon>Xylariomycetidae</taxon>
        <taxon>Amphisphaeriales</taxon>
        <taxon>Pseudomassariaceae</taxon>
        <taxon>Pseudomassariella</taxon>
    </lineage>
</organism>
<feature type="region of interest" description="Disordered" evidence="1">
    <location>
        <begin position="438"/>
        <end position="520"/>
    </location>
</feature>
<feature type="region of interest" description="Disordered" evidence="1">
    <location>
        <begin position="120"/>
        <end position="140"/>
    </location>
</feature>
<sequence>MAAKRPAEDDSVQQKPKRHRFNARGSRLTDPTYGQRGAFGNLDHATVPSDDDLNWEDDTDALAYLKTVRQEASAIPHVLVASKAGPQLPAKVENDDGEYVDRSIYKDGRGDFRGYYQDGAYISRPDDYHGEQDDDEEGEEGEYEVEIEENGDDDYELDSADSSYVGPINSSSAEIHEAYYTALINQYQSMRQLLHTAPPESAIAALPTTNPTEVPKFGPTSQTFPVWTGHVRNNEPLPAQIAVMHKDSVIRLIRVILGAKFFRKGHEVRERTSRWLWALLARLPDKGELDYQEIGWVRELGKRAVLLMLSMAEAEALHQDYDIGLQAGSEHEAEVEVDEAIDEELSPYATKDDNTGYGLDDVPRRSDDMFPSSDNHQAGREQETRDVSAKEADAYRHEVSNDEPAKAKHDLCGLEPNVRNDADAGADKGKAFDLKSRQPEAEDMHDTVEQHGAAQKGHKPYADTTHSSNAGVTENTDCQNADTARQPTNNGASSQSDVDMQDDTDIEDGEVSDNAQPEEHSCADIEAVKARLLAQLDGMSYSEEATVLPIAGPDDTFDKRSVSVDDEASRAKTNMRATINMVLTVAGEFYGQRDLLEFRNPFGSMVE</sequence>
<keyword evidence="3" id="KW-1185">Reference proteome</keyword>
<feature type="compositionally biased region" description="Basic and acidic residues" evidence="1">
    <location>
        <begin position="377"/>
        <end position="408"/>
    </location>
</feature>
<dbReference type="InterPro" id="IPR035426">
    <property type="entry name" value="Gemin2/Brr1"/>
</dbReference>
<evidence type="ECO:0000313" key="2">
    <source>
        <dbReference type="EMBL" id="ORY60500.1"/>
    </source>
</evidence>
<dbReference type="OrthoDB" id="428895at2759"/>
<feature type="region of interest" description="Disordered" evidence="1">
    <location>
        <begin position="1"/>
        <end position="51"/>
    </location>
</feature>
<gene>
    <name evidence="2" type="ORF">BCR38DRAFT_441297</name>
</gene>
<protein>
    <submittedName>
        <fullName evidence="2">Uncharacterized protein</fullName>
    </submittedName>
</protein>
<dbReference type="Gene3D" id="1.20.58.1070">
    <property type="match status" value="1"/>
</dbReference>
<feature type="compositionally biased region" description="Basic and acidic residues" evidence="1">
    <location>
        <begin position="438"/>
        <end position="449"/>
    </location>
</feature>
<dbReference type="Proteomes" id="UP000193689">
    <property type="component" value="Unassembled WGS sequence"/>
</dbReference>
<feature type="compositionally biased region" description="Acidic residues" evidence="1">
    <location>
        <begin position="499"/>
        <end position="511"/>
    </location>
</feature>
<evidence type="ECO:0000256" key="1">
    <source>
        <dbReference type="SAM" id="MobiDB-lite"/>
    </source>
</evidence>